<proteinExistence type="inferred from homology"/>
<feature type="region of interest" description="Disordered" evidence="4">
    <location>
        <begin position="1"/>
        <end position="22"/>
    </location>
</feature>
<dbReference type="PANTHER" id="PTHR39183:SF1">
    <property type="entry name" value="SPORE COAT PROTEIN F-LIKE PROTEIN YHCQ"/>
    <property type="match status" value="1"/>
</dbReference>
<evidence type="ECO:0000256" key="1">
    <source>
        <dbReference type="ARBA" id="ARBA00022969"/>
    </source>
</evidence>
<name>A0A7W5GD01_9BACL</name>
<evidence type="ECO:0000256" key="3">
    <source>
        <dbReference type="ARBA" id="ARBA00024344"/>
    </source>
</evidence>
<keyword evidence="5" id="KW-0946">Virion</keyword>
<dbReference type="RefSeq" id="WP_183570033.1">
    <property type="nucleotide sequence ID" value="NZ_CBCSLB010000023.1"/>
</dbReference>
<gene>
    <name evidence="5" type="ORF">FHS16_005503</name>
</gene>
<comment type="caution">
    <text evidence="5">The sequence shown here is derived from an EMBL/GenBank/DDBJ whole genome shotgun (WGS) entry which is preliminary data.</text>
</comment>
<keyword evidence="6" id="KW-1185">Reference proteome</keyword>
<dbReference type="EMBL" id="JACHXW010000024">
    <property type="protein sequence ID" value="MBB3155395.1"/>
    <property type="molecule type" value="Genomic_DNA"/>
</dbReference>
<feature type="compositionally biased region" description="Low complexity" evidence="4">
    <location>
        <begin position="7"/>
        <end position="17"/>
    </location>
</feature>
<sequence>MHQQPYNHLNQQGNPQGNHGGHEMFDMHEVLACSINMLDQFMILRQFVRDAELLNILDRQYTFALSQYNLTVECFSTGQRPQQNTATYLINEIVQPVYGMQQAPPKKPIQSLSEISDAGISASMLGLVKSHASLLTMSALEVTNPAARRVLASQVQNFIEMAYELFMYQNRRKYYQVPQLATSDMHLMSNAYAPQMANNNQPFN</sequence>
<protein>
    <submittedName>
        <fullName evidence="5">Spore coat protein CotF</fullName>
    </submittedName>
</protein>
<evidence type="ECO:0000313" key="6">
    <source>
        <dbReference type="Proteomes" id="UP000518605"/>
    </source>
</evidence>
<comment type="similarity">
    <text evidence="3">Belongs to the CotF family.</text>
</comment>
<accession>A0A7W5GD01</accession>
<dbReference type="InterPro" id="IPR012851">
    <property type="entry name" value="Spore_coat_CotF-like"/>
</dbReference>
<keyword evidence="1" id="KW-0749">Sporulation</keyword>
<comment type="subcellular location">
    <subcellularLocation>
        <location evidence="2">Spore coat</location>
    </subcellularLocation>
</comment>
<dbReference type="Pfam" id="PF07875">
    <property type="entry name" value="Coat_F"/>
    <property type="match status" value="1"/>
</dbReference>
<keyword evidence="5" id="KW-0167">Capsid protein</keyword>
<dbReference type="Gene3D" id="1.20.1260.10">
    <property type="match status" value="1"/>
</dbReference>
<reference evidence="5 6" key="1">
    <citation type="submission" date="2020-08" db="EMBL/GenBank/DDBJ databases">
        <title>Genomic Encyclopedia of Type Strains, Phase III (KMG-III): the genomes of soil and plant-associated and newly described type strains.</title>
        <authorList>
            <person name="Whitman W."/>
        </authorList>
    </citation>
    <scope>NUCLEOTIDE SEQUENCE [LARGE SCALE GENOMIC DNA]</scope>
    <source>
        <strain evidence="5 6">CECT 8234</strain>
    </source>
</reference>
<dbReference type="PANTHER" id="PTHR39183">
    <property type="entry name" value="SPORE COAT PROTEIN F-LIKE PROTEIN YHCQ"/>
    <property type="match status" value="1"/>
</dbReference>
<dbReference type="Proteomes" id="UP000518605">
    <property type="component" value="Unassembled WGS sequence"/>
</dbReference>
<evidence type="ECO:0000256" key="2">
    <source>
        <dbReference type="ARBA" id="ARBA00024325"/>
    </source>
</evidence>
<evidence type="ECO:0000256" key="4">
    <source>
        <dbReference type="SAM" id="MobiDB-lite"/>
    </source>
</evidence>
<dbReference type="InterPro" id="IPR012347">
    <property type="entry name" value="Ferritin-like"/>
</dbReference>
<evidence type="ECO:0000313" key="5">
    <source>
        <dbReference type="EMBL" id="MBB3155395.1"/>
    </source>
</evidence>
<organism evidence="5 6">
    <name type="scientific">Paenibacillus endophyticus</name>
    <dbReference type="NCBI Taxonomy" id="1294268"/>
    <lineage>
        <taxon>Bacteria</taxon>
        <taxon>Bacillati</taxon>
        <taxon>Bacillota</taxon>
        <taxon>Bacilli</taxon>
        <taxon>Bacillales</taxon>
        <taxon>Paenibacillaceae</taxon>
        <taxon>Paenibacillus</taxon>
    </lineage>
</organism>
<dbReference type="AlphaFoldDB" id="A0A7W5GD01"/>
<dbReference type="GO" id="GO:0030435">
    <property type="term" value="P:sporulation resulting in formation of a cellular spore"/>
    <property type="evidence" value="ECO:0007669"/>
    <property type="project" value="UniProtKB-KW"/>
</dbReference>